<gene>
    <name evidence="1" type="ORF">Sradi_2841500</name>
</gene>
<reference evidence="1" key="2">
    <citation type="journal article" date="2024" name="Plant">
        <title>Genomic evolution and insights into agronomic trait innovations of Sesamum species.</title>
        <authorList>
            <person name="Miao H."/>
            <person name="Wang L."/>
            <person name="Qu L."/>
            <person name="Liu H."/>
            <person name="Sun Y."/>
            <person name="Le M."/>
            <person name="Wang Q."/>
            <person name="Wei S."/>
            <person name="Zheng Y."/>
            <person name="Lin W."/>
            <person name="Duan Y."/>
            <person name="Cao H."/>
            <person name="Xiong S."/>
            <person name="Wang X."/>
            <person name="Wei L."/>
            <person name="Li C."/>
            <person name="Ma Q."/>
            <person name="Ju M."/>
            <person name="Zhao R."/>
            <person name="Li G."/>
            <person name="Mu C."/>
            <person name="Tian Q."/>
            <person name="Mei H."/>
            <person name="Zhang T."/>
            <person name="Gao T."/>
            <person name="Zhang H."/>
        </authorList>
    </citation>
    <scope>NUCLEOTIDE SEQUENCE</scope>
    <source>
        <strain evidence="1">G02</strain>
    </source>
</reference>
<dbReference type="EMBL" id="JACGWJ010000012">
    <property type="protein sequence ID" value="KAL0384472.1"/>
    <property type="molecule type" value="Genomic_DNA"/>
</dbReference>
<sequence length="96" mass="10516">MESTLLSLAVQCRFSPSPSLSIPIPPLSFYTFTADYPFLTHSTRSCPAPPVRRVEPDGAGFFAKGTGFPVPAPGPIALCCQMCGVVCGRRRRVWWR</sequence>
<accession>A0AAW2RX41</accession>
<comment type="caution">
    <text evidence="1">The sequence shown here is derived from an EMBL/GenBank/DDBJ whole genome shotgun (WGS) entry which is preliminary data.</text>
</comment>
<reference evidence="1" key="1">
    <citation type="submission" date="2020-06" db="EMBL/GenBank/DDBJ databases">
        <authorList>
            <person name="Li T."/>
            <person name="Hu X."/>
            <person name="Zhang T."/>
            <person name="Song X."/>
            <person name="Zhang H."/>
            <person name="Dai N."/>
            <person name="Sheng W."/>
            <person name="Hou X."/>
            <person name="Wei L."/>
        </authorList>
    </citation>
    <scope>NUCLEOTIDE SEQUENCE</scope>
    <source>
        <strain evidence="1">G02</strain>
        <tissue evidence="1">Leaf</tissue>
    </source>
</reference>
<evidence type="ECO:0000313" key="1">
    <source>
        <dbReference type="EMBL" id="KAL0384472.1"/>
    </source>
</evidence>
<name>A0AAW2RX41_SESRA</name>
<proteinExistence type="predicted"/>
<organism evidence="1">
    <name type="scientific">Sesamum radiatum</name>
    <name type="common">Black benniseed</name>
    <dbReference type="NCBI Taxonomy" id="300843"/>
    <lineage>
        <taxon>Eukaryota</taxon>
        <taxon>Viridiplantae</taxon>
        <taxon>Streptophyta</taxon>
        <taxon>Embryophyta</taxon>
        <taxon>Tracheophyta</taxon>
        <taxon>Spermatophyta</taxon>
        <taxon>Magnoliopsida</taxon>
        <taxon>eudicotyledons</taxon>
        <taxon>Gunneridae</taxon>
        <taxon>Pentapetalae</taxon>
        <taxon>asterids</taxon>
        <taxon>lamiids</taxon>
        <taxon>Lamiales</taxon>
        <taxon>Pedaliaceae</taxon>
        <taxon>Sesamum</taxon>
    </lineage>
</organism>
<protein>
    <submittedName>
        <fullName evidence="1">Uncharacterized protein</fullName>
    </submittedName>
</protein>
<dbReference type="AlphaFoldDB" id="A0AAW2RX41"/>